<dbReference type="Proteomes" id="UP000598271">
    <property type="component" value="Unassembled WGS sequence"/>
</dbReference>
<dbReference type="Gene3D" id="3.30.465.10">
    <property type="match status" value="1"/>
</dbReference>
<evidence type="ECO:0000259" key="2">
    <source>
        <dbReference type="PROSITE" id="PS51387"/>
    </source>
</evidence>
<dbReference type="InterPro" id="IPR051312">
    <property type="entry name" value="Diverse_Substr_Oxidored"/>
</dbReference>
<dbReference type="SUPFAM" id="SSF55447">
    <property type="entry name" value="CO dehydrogenase flavoprotein C-terminal domain-like"/>
    <property type="match status" value="1"/>
</dbReference>
<evidence type="ECO:0000256" key="1">
    <source>
        <dbReference type="ARBA" id="ARBA00022827"/>
    </source>
</evidence>
<dbReference type="InterPro" id="IPR036683">
    <property type="entry name" value="CO_DH_flav_C_dom_sf"/>
</dbReference>
<dbReference type="EMBL" id="BMXF01000001">
    <property type="protein sequence ID" value="GHB54695.1"/>
    <property type="molecule type" value="Genomic_DNA"/>
</dbReference>
<proteinExistence type="predicted"/>
<dbReference type="InterPro" id="IPR036318">
    <property type="entry name" value="FAD-bd_PCMH-like_sf"/>
</dbReference>
<dbReference type="PANTHER" id="PTHR42659:SF1">
    <property type="entry name" value="OXIDOREDUCTASE"/>
    <property type="match status" value="1"/>
</dbReference>
<dbReference type="SUPFAM" id="SSF56176">
    <property type="entry name" value="FAD-binding/transporter-associated domain-like"/>
    <property type="match status" value="1"/>
</dbReference>
<dbReference type="Pfam" id="PF00941">
    <property type="entry name" value="FAD_binding_5"/>
    <property type="match status" value="1"/>
</dbReference>
<dbReference type="AlphaFoldDB" id="A0A8J3D022"/>
<dbReference type="RefSeq" id="WP_189562745.1">
    <property type="nucleotide sequence ID" value="NZ_BMXF01000001.1"/>
</dbReference>
<keyword evidence="1" id="KW-0285">Flavoprotein</keyword>
<dbReference type="InterPro" id="IPR016169">
    <property type="entry name" value="FAD-bd_PCMH_sub2"/>
</dbReference>
<dbReference type="PANTHER" id="PTHR42659">
    <property type="entry name" value="XANTHINE DEHYDROGENASE SUBUNIT C-RELATED"/>
    <property type="match status" value="1"/>
</dbReference>
<feature type="domain" description="FAD-binding PCMH-type" evidence="2">
    <location>
        <begin position="1"/>
        <end position="223"/>
    </location>
</feature>
<dbReference type="SMART" id="SM01092">
    <property type="entry name" value="CO_deh_flav_C"/>
    <property type="match status" value="1"/>
</dbReference>
<dbReference type="GO" id="GO:0071949">
    <property type="term" value="F:FAD binding"/>
    <property type="evidence" value="ECO:0007669"/>
    <property type="project" value="InterPro"/>
</dbReference>
<dbReference type="Pfam" id="PF03450">
    <property type="entry name" value="CO_deh_flav_C"/>
    <property type="match status" value="1"/>
</dbReference>
<dbReference type="PROSITE" id="PS51387">
    <property type="entry name" value="FAD_PCMH"/>
    <property type="match status" value="1"/>
</dbReference>
<accession>A0A8J3D022</accession>
<dbReference type="GO" id="GO:0016491">
    <property type="term" value="F:oxidoreductase activity"/>
    <property type="evidence" value="ECO:0007669"/>
    <property type="project" value="InterPro"/>
</dbReference>
<protein>
    <submittedName>
        <fullName evidence="3">FAD-binding molybdopterin dehydrogenase</fullName>
    </submittedName>
</protein>
<dbReference type="InterPro" id="IPR016166">
    <property type="entry name" value="FAD-bd_PCMH"/>
</dbReference>
<dbReference type="Gene3D" id="3.30.43.10">
    <property type="entry name" value="Uridine Diphospho-n-acetylenolpyruvylglucosamine Reductase, domain 2"/>
    <property type="match status" value="1"/>
</dbReference>
<name>A0A8J3D022_9BACT</name>
<evidence type="ECO:0000313" key="4">
    <source>
        <dbReference type="Proteomes" id="UP000598271"/>
    </source>
</evidence>
<organism evidence="3 4">
    <name type="scientific">Persicitalea jodogahamensis</name>
    <dbReference type="NCBI Taxonomy" id="402147"/>
    <lineage>
        <taxon>Bacteria</taxon>
        <taxon>Pseudomonadati</taxon>
        <taxon>Bacteroidota</taxon>
        <taxon>Cytophagia</taxon>
        <taxon>Cytophagales</taxon>
        <taxon>Spirosomataceae</taxon>
        <taxon>Persicitalea</taxon>
    </lineage>
</organism>
<gene>
    <name evidence="3" type="ORF">GCM10007390_04740</name>
</gene>
<keyword evidence="1" id="KW-0274">FAD</keyword>
<sequence>MRPFVYTQPQNPQAAVSAAAANKQARYLGGGTNLIDLMKEDVERPTELIEVADLSFNDIKSNGAGGYTLGAMASNADTANHPDIRKNYPLLSMAMLSAATAQIRNMATNGGNLLQRTRCPYFFETSMPCNKREPGTGCGARKGMNAQHAIFGWNDQCVAVNPSDMCVALAAIGATVQVQQAGGKTRTIDFADFHRLPGDQPEKDNTLQPNELITAIELPKPIFADHYYYLKIRERSSYAFALISVAAGLQMEGGSIAKAGLAMGGVAHKPWKLTEAEAFLSGKKPTQENFEQAAELAMRPARTLPDNEYKIEMGKKAIIRALTQAYEKNA</sequence>
<comment type="caution">
    <text evidence="3">The sequence shown here is derived from an EMBL/GenBank/DDBJ whole genome shotgun (WGS) entry which is preliminary data.</text>
</comment>
<dbReference type="Gene3D" id="3.30.390.50">
    <property type="entry name" value="CO dehydrogenase flavoprotein, C-terminal domain"/>
    <property type="match status" value="1"/>
</dbReference>
<evidence type="ECO:0000313" key="3">
    <source>
        <dbReference type="EMBL" id="GHB54695.1"/>
    </source>
</evidence>
<keyword evidence="4" id="KW-1185">Reference proteome</keyword>
<dbReference type="InterPro" id="IPR002346">
    <property type="entry name" value="Mopterin_DH_FAD-bd"/>
</dbReference>
<dbReference type="InterPro" id="IPR016167">
    <property type="entry name" value="FAD-bd_PCMH_sub1"/>
</dbReference>
<reference evidence="3 4" key="1">
    <citation type="journal article" date="2014" name="Int. J. Syst. Evol. Microbiol.">
        <title>Complete genome sequence of Corynebacterium casei LMG S-19264T (=DSM 44701T), isolated from a smear-ripened cheese.</title>
        <authorList>
            <consortium name="US DOE Joint Genome Institute (JGI-PGF)"/>
            <person name="Walter F."/>
            <person name="Albersmeier A."/>
            <person name="Kalinowski J."/>
            <person name="Ruckert C."/>
        </authorList>
    </citation>
    <scope>NUCLEOTIDE SEQUENCE [LARGE SCALE GENOMIC DNA]</scope>
    <source>
        <strain evidence="3 4">KCTC 12866</strain>
    </source>
</reference>
<dbReference type="InterPro" id="IPR005107">
    <property type="entry name" value="CO_DH_flav_C"/>
</dbReference>